<comment type="caution">
    <text evidence="2">The sequence shown here is derived from an EMBL/GenBank/DDBJ whole genome shotgun (WGS) entry which is preliminary data.</text>
</comment>
<evidence type="ECO:0000313" key="3">
    <source>
        <dbReference type="Proteomes" id="UP000247612"/>
    </source>
</evidence>
<feature type="chain" id="PRO_5016334935" description="Lipoprotein" evidence="1">
    <location>
        <begin position="22"/>
        <end position="217"/>
    </location>
</feature>
<proteinExistence type="predicted"/>
<gene>
    <name evidence="2" type="ORF">DES51_11082</name>
</gene>
<evidence type="ECO:0008006" key="4">
    <source>
        <dbReference type="Google" id="ProtNLM"/>
    </source>
</evidence>
<dbReference type="PROSITE" id="PS51257">
    <property type="entry name" value="PROKAR_LIPOPROTEIN"/>
    <property type="match status" value="1"/>
</dbReference>
<dbReference type="RefSeq" id="WP_022937668.1">
    <property type="nucleotide sequence ID" value="NZ_CABKRQ010000003.1"/>
</dbReference>
<protein>
    <recommendedName>
        <fullName evidence="4">Lipoprotein</fullName>
    </recommendedName>
</protein>
<name>A0A318KWE6_9FIRM</name>
<keyword evidence="3" id="KW-1185">Reference proteome</keyword>
<organism evidence="2 3">
    <name type="scientific">Dielma fastidiosa</name>
    <dbReference type="NCBI Taxonomy" id="1034346"/>
    <lineage>
        <taxon>Bacteria</taxon>
        <taxon>Bacillati</taxon>
        <taxon>Bacillota</taxon>
        <taxon>Erysipelotrichia</taxon>
        <taxon>Erysipelotrichales</taxon>
        <taxon>Erysipelotrichaceae</taxon>
        <taxon>Dielma</taxon>
    </lineage>
</organism>
<keyword evidence="1" id="KW-0732">Signal</keyword>
<dbReference type="STRING" id="1034346.GCA_000313565_01361"/>
<dbReference type="OrthoDB" id="1655469at2"/>
<evidence type="ECO:0000313" key="2">
    <source>
        <dbReference type="EMBL" id="PXX77533.1"/>
    </source>
</evidence>
<dbReference type="Proteomes" id="UP000247612">
    <property type="component" value="Unassembled WGS sequence"/>
</dbReference>
<sequence>MKKVVLLMLSLFLLGGCASEADLSNQVLTLLQEKSMLEPFNDTNMSKKYFSYYLPRDVGRGTGNSLSGVYLKDGYKFVMNLDASQIIIDEYYTEAPAEPVSEVQMETSPAGMVYQGSYINTAEETKNYTLRLEKLTDGYYYIDLAASELRFYSIVPYTEIKSLLNCMLTIMQSVKVERQLILNDFSLKSATAQQQQNLDYLNEEVPVDGYIKDLVEK</sequence>
<dbReference type="AlphaFoldDB" id="A0A318KWE6"/>
<dbReference type="EMBL" id="QJKH01000010">
    <property type="protein sequence ID" value="PXX77533.1"/>
    <property type="molecule type" value="Genomic_DNA"/>
</dbReference>
<accession>A0A318KWE6</accession>
<reference evidence="2 3" key="1">
    <citation type="submission" date="2018-05" db="EMBL/GenBank/DDBJ databases">
        <title>Genomic Encyclopedia of Type Strains, Phase IV (KMG-IV): sequencing the most valuable type-strain genomes for metagenomic binning, comparative biology and taxonomic classification.</title>
        <authorList>
            <person name="Goeker M."/>
        </authorList>
    </citation>
    <scope>NUCLEOTIDE SEQUENCE [LARGE SCALE GENOMIC DNA]</scope>
    <source>
        <strain evidence="2 3">JC118</strain>
    </source>
</reference>
<feature type="signal peptide" evidence="1">
    <location>
        <begin position="1"/>
        <end position="21"/>
    </location>
</feature>
<evidence type="ECO:0000256" key="1">
    <source>
        <dbReference type="SAM" id="SignalP"/>
    </source>
</evidence>